<dbReference type="GO" id="GO:0005634">
    <property type="term" value="C:nucleus"/>
    <property type="evidence" value="ECO:0007669"/>
    <property type="project" value="TreeGrafter"/>
</dbReference>
<feature type="compositionally biased region" description="Polar residues" evidence="2">
    <location>
        <begin position="1"/>
        <end position="20"/>
    </location>
</feature>
<evidence type="ECO:0000256" key="1">
    <source>
        <dbReference type="ARBA" id="ARBA00009313"/>
    </source>
</evidence>
<comment type="similarity">
    <text evidence="1">Belongs to the NKAP family.</text>
</comment>
<dbReference type="Pfam" id="PF06047">
    <property type="entry name" value="Nkap_C"/>
    <property type="match status" value="1"/>
</dbReference>
<dbReference type="AlphaFoldDB" id="A0AAV0AD71"/>
<dbReference type="Proteomes" id="UP001153365">
    <property type="component" value="Unassembled WGS sequence"/>
</dbReference>
<keyword evidence="5" id="KW-1185">Reference proteome</keyword>
<reference evidence="4" key="1">
    <citation type="submission" date="2022-06" db="EMBL/GenBank/DDBJ databases">
        <authorList>
            <consortium name="SYNGENTA / RWTH Aachen University"/>
        </authorList>
    </citation>
    <scope>NUCLEOTIDE SEQUENCE</scope>
</reference>
<gene>
    <name evidence="4" type="ORF">PPACK8108_LOCUS249</name>
</gene>
<feature type="compositionally biased region" description="Basic and acidic residues" evidence="2">
    <location>
        <begin position="138"/>
        <end position="190"/>
    </location>
</feature>
<evidence type="ECO:0000256" key="2">
    <source>
        <dbReference type="SAM" id="MobiDB-lite"/>
    </source>
</evidence>
<feature type="compositionally biased region" description="Basic and acidic residues" evidence="2">
    <location>
        <begin position="53"/>
        <end position="69"/>
    </location>
</feature>
<dbReference type="GO" id="GO:0003682">
    <property type="term" value="F:chromatin binding"/>
    <property type="evidence" value="ECO:0007669"/>
    <property type="project" value="InterPro"/>
</dbReference>
<comment type="caution">
    <text evidence="4">The sequence shown here is derived from an EMBL/GenBank/DDBJ whole genome shotgun (WGS) entry which is preliminary data.</text>
</comment>
<feature type="region of interest" description="Disordered" evidence="2">
    <location>
        <begin position="1"/>
        <end position="291"/>
    </location>
</feature>
<dbReference type="GO" id="GO:0010468">
    <property type="term" value="P:regulation of gene expression"/>
    <property type="evidence" value="ECO:0007669"/>
    <property type="project" value="TreeGrafter"/>
</dbReference>
<feature type="compositionally biased region" description="Basic and acidic residues" evidence="2">
    <location>
        <begin position="210"/>
        <end position="220"/>
    </location>
</feature>
<dbReference type="EMBL" id="CALTRL010000014">
    <property type="protein sequence ID" value="CAH7665950.1"/>
    <property type="molecule type" value="Genomic_DNA"/>
</dbReference>
<feature type="compositionally biased region" description="Polar residues" evidence="2">
    <location>
        <begin position="228"/>
        <end position="242"/>
    </location>
</feature>
<feature type="compositionally biased region" description="Basic residues" evidence="2">
    <location>
        <begin position="107"/>
        <end position="126"/>
    </location>
</feature>
<name>A0AAV0AD71_PHAPC</name>
<organism evidence="4 5">
    <name type="scientific">Phakopsora pachyrhizi</name>
    <name type="common">Asian soybean rust disease fungus</name>
    <dbReference type="NCBI Taxonomy" id="170000"/>
    <lineage>
        <taxon>Eukaryota</taxon>
        <taxon>Fungi</taxon>
        <taxon>Dikarya</taxon>
        <taxon>Basidiomycota</taxon>
        <taxon>Pucciniomycotina</taxon>
        <taxon>Pucciniomycetes</taxon>
        <taxon>Pucciniales</taxon>
        <taxon>Phakopsoraceae</taxon>
        <taxon>Phakopsora</taxon>
    </lineage>
</organism>
<evidence type="ECO:0000313" key="4">
    <source>
        <dbReference type="EMBL" id="CAH7665950.1"/>
    </source>
</evidence>
<evidence type="ECO:0000259" key="3">
    <source>
        <dbReference type="Pfam" id="PF06047"/>
    </source>
</evidence>
<accession>A0AAV0AD71</accession>
<evidence type="ECO:0000313" key="5">
    <source>
        <dbReference type="Proteomes" id="UP001153365"/>
    </source>
</evidence>
<dbReference type="InterPro" id="IPR009269">
    <property type="entry name" value="NKAP_C"/>
</dbReference>
<feature type="domain" description="NF-kappa-B-activating protein C-terminal" evidence="3">
    <location>
        <begin position="293"/>
        <end position="389"/>
    </location>
</feature>
<dbReference type="PANTHER" id="PTHR13087:SF0">
    <property type="entry name" value="NFKB ACTIVATING PROTEIN LIKE"/>
    <property type="match status" value="1"/>
</dbReference>
<proteinExistence type="inferred from homology"/>
<dbReference type="PANTHER" id="PTHR13087">
    <property type="entry name" value="NF-KAPPA B ACTIVATING PROTEIN"/>
    <property type="match status" value="1"/>
</dbReference>
<sequence>MTNDQRSTTTPTMNYQSSGRMTPERSLEQNNRTYPDNRSNNSNRYSYGGGGGGRDDFFESRRIERENSKVRFWPDSPRGPYESKSERKKREKDLKEERKRSKDDDKKRKKEKKKRKEKERRKKKRSSRYDDEEEQEDEYQRKRGADSRDSDRHRPSHEGRRKRTRDDHSSSSSEDDCRSDSEVSDRERRSSSRSLKRTKSRRDEEDHDKEDELMWEEKRQPSVKVLSRNPTPTKSPEITSPVDSDEPEREELDKDDRQNERETEGGDGRIDERVEEVGPMPYNPMTGKAMDPKEFGRALRPGEGSAMAAFIEAGERIPRRGEIGLTGTEIEKFEQAGYVMSGSRHRRMNAVRIRKENQVISAEEKRGILKMQAEEKSKREGQIISSFRERESIYLFLNFLPFPPPINFFLMNADFDLGFFLVVDTKLQENNF</sequence>
<protein>
    <submittedName>
        <fullName evidence="4">Ras-induced vulval development antagonist-domain-containing protein</fullName>
    </submittedName>
</protein>
<feature type="compositionally biased region" description="Low complexity" evidence="2">
    <location>
        <begin position="36"/>
        <end position="46"/>
    </location>
</feature>
<feature type="compositionally biased region" description="Basic and acidic residues" evidence="2">
    <location>
        <begin position="91"/>
        <end position="106"/>
    </location>
</feature>
<feature type="compositionally biased region" description="Basic and acidic residues" evidence="2">
    <location>
        <begin position="251"/>
        <end position="276"/>
    </location>
</feature>
<dbReference type="InterPro" id="IPR040466">
    <property type="entry name" value="NKAP"/>
</dbReference>